<dbReference type="PANTHER" id="PTHR43792">
    <property type="entry name" value="GNAT FAMILY, PUTATIVE (AFU_ORTHOLOGUE AFUA_3G00765)-RELATED-RELATED"/>
    <property type="match status" value="1"/>
</dbReference>
<dbReference type="GO" id="GO:0016747">
    <property type="term" value="F:acyltransferase activity, transferring groups other than amino-acyl groups"/>
    <property type="evidence" value="ECO:0007669"/>
    <property type="project" value="InterPro"/>
</dbReference>
<dbReference type="RefSeq" id="WP_125127981.1">
    <property type="nucleotide sequence ID" value="NZ_RHJS01000002.1"/>
</dbReference>
<dbReference type="InterPro" id="IPR051531">
    <property type="entry name" value="N-acetyltransferase"/>
</dbReference>
<gene>
    <name evidence="2" type="ORF">EBB54_15005</name>
</gene>
<dbReference type="PANTHER" id="PTHR43792:SF1">
    <property type="entry name" value="N-ACETYLTRANSFERASE DOMAIN-CONTAINING PROTEIN"/>
    <property type="match status" value="1"/>
</dbReference>
<dbReference type="EMBL" id="RHJS01000002">
    <property type="protein sequence ID" value="RRK32520.1"/>
    <property type="molecule type" value="Genomic_DNA"/>
</dbReference>
<name>A0A426DI46_9FIRM</name>
<proteinExistence type="predicted"/>
<protein>
    <submittedName>
        <fullName evidence="2">N-acetyltransferase</fullName>
    </submittedName>
</protein>
<comment type="caution">
    <text evidence="2">The sequence shown here is derived from an EMBL/GenBank/DDBJ whole genome shotgun (WGS) entry which is preliminary data.</text>
</comment>
<dbReference type="SUPFAM" id="SSF55729">
    <property type="entry name" value="Acyl-CoA N-acyltransferases (Nat)"/>
    <property type="match status" value="1"/>
</dbReference>
<dbReference type="InterPro" id="IPR016181">
    <property type="entry name" value="Acyl_CoA_acyltransferase"/>
</dbReference>
<reference evidence="2" key="1">
    <citation type="submission" date="2018-10" db="EMBL/GenBank/DDBJ databases">
        <title>Schaedlerella arabinophila gen. nov. sp. nov., isolated from the mouse intestinal tract and comparative analysis with the genome of the closely related altered Schaedler flora strain ASF502.</title>
        <authorList>
            <person name="Miyake S."/>
            <person name="Soh M."/>
            <person name="Seedorf H."/>
        </authorList>
    </citation>
    <scope>NUCLEOTIDE SEQUENCE [LARGE SCALE GENOMIC DNA]</scope>
    <source>
        <strain evidence="2">DSM 106076</strain>
    </source>
</reference>
<accession>A0A426DI46</accession>
<dbReference type="Gene3D" id="3.40.630.30">
    <property type="match status" value="1"/>
</dbReference>
<evidence type="ECO:0000313" key="3">
    <source>
        <dbReference type="Proteomes" id="UP000274920"/>
    </source>
</evidence>
<dbReference type="AlphaFoldDB" id="A0A426DI46"/>
<feature type="domain" description="N-acetyltransferase" evidence="1">
    <location>
        <begin position="8"/>
        <end position="167"/>
    </location>
</feature>
<keyword evidence="3" id="KW-1185">Reference proteome</keyword>
<dbReference type="Proteomes" id="UP000274920">
    <property type="component" value="Unassembled WGS sequence"/>
</dbReference>
<dbReference type="InterPro" id="IPR000182">
    <property type="entry name" value="GNAT_dom"/>
</dbReference>
<organism evidence="2 3">
    <name type="scientific">Schaedlerella arabinosiphila</name>
    <dbReference type="NCBI Taxonomy" id="2044587"/>
    <lineage>
        <taxon>Bacteria</taxon>
        <taxon>Bacillati</taxon>
        <taxon>Bacillota</taxon>
        <taxon>Clostridia</taxon>
        <taxon>Lachnospirales</taxon>
        <taxon>Lachnospiraceae</taxon>
        <taxon>Schaedlerella</taxon>
    </lineage>
</organism>
<keyword evidence="2" id="KW-0808">Transferase</keyword>
<dbReference type="PROSITE" id="PS51186">
    <property type="entry name" value="GNAT"/>
    <property type="match status" value="1"/>
</dbReference>
<evidence type="ECO:0000259" key="1">
    <source>
        <dbReference type="PROSITE" id="PS51186"/>
    </source>
</evidence>
<evidence type="ECO:0000313" key="2">
    <source>
        <dbReference type="EMBL" id="RRK32520.1"/>
    </source>
</evidence>
<sequence length="179" mass="20951">MMIETKRLILREYTLEDFDAIHEILSDPETMRHYPKPFDEKRTRSWIEWNLQNYQEYGFGLWAVVRKETSELIGDCGLTIQNIDGEMLPEIGYHIHKKYWRRGFGSEAAKAVRDWAFVNTDFDCLYSYMKYTNIASSATAAANGMKKIKEYPNKKDGISYAYAITREEWEERSSAEASG</sequence>
<dbReference type="Pfam" id="PF13302">
    <property type="entry name" value="Acetyltransf_3"/>
    <property type="match status" value="1"/>
</dbReference>